<evidence type="ECO:0008006" key="4">
    <source>
        <dbReference type="Google" id="ProtNLM"/>
    </source>
</evidence>
<feature type="transmembrane region" description="Helical" evidence="1">
    <location>
        <begin position="6"/>
        <end position="34"/>
    </location>
</feature>
<dbReference type="SUPFAM" id="SSF51161">
    <property type="entry name" value="Trimeric LpxA-like enzymes"/>
    <property type="match status" value="1"/>
</dbReference>
<organism evidence="2 3">
    <name type="scientific">Candidatus Thalassarchaeum betae</name>
    <dbReference type="NCBI Taxonomy" id="2599289"/>
    <lineage>
        <taxon>Archaea</taxon>
        <taxon>Methanobacteriati</taxon>
        <taxon>Thermoplasmatota</taxon>
        <taxon>Candidatus Poseidoniia</taxon>
        <taxon>Candidatus Poseidoniales</taxon>
        <taxon>Candidatus Thalassarchaeaceae</taxon>
        <taxon>Candidatus Thalassarchaeum</taxon>
    </lineage>
</organism>
<name>A0A2V3HUB6_9ARCH</name>
<keyword evidence="1" id="KW-0472">Membrane</keyword>
<feature type="transmembrane region" description="Helical" evidence="1">
    <location>
        <begin position="46"/>
        <end position="78"/>
    </location>
</feature>
<dbReference type="Gene3D" id="2.160.10.10">
    <property type="entry name" value="Hexapeptide repeat proteins"/>
    <property type="match status" value="1"/>
</dbReference>
<dbReference type="InterPro" id="IPR001451">
    <property type="entry name" value="Hexapep"/>
</dbReference>
<dbReference type="InterPro" id="IPR011004">
    <property type="entry name" value="Trimer_LpxA-like_sf"/>
</dbReference>
<dbReference type="PANTHER" id="PTHR43300:SF11">
    <property type="entry name" value="ACETYLTRANSFERASE RV3034C-RELATED"/>
    <property type="match status" value="1"/>
</dbReference>
<keyword evidence="1" id="KW-1133">Transmembrane helix</keyword>
<dbReference type="InterPro" id="IPR050179">
    <property type="entry name" value="Trans_hexapeptide_repeat"/>
</dbReference>
<evidence type="ECO:0000313" key="2">
    <source>
        <dbReference type="EMBL" id="PXF22462.1"/>
    </source>
</evidence>
<gene>
    <name evidence="2" type="ORF">CXX69_00570</name>
</gene>
<reference evidence="2 3" key="1">
    <citation type="journal article" date="2015" name="Nat. Commun.">
        <title>Genomic and transcriptomic evidence for scavenging of diverse organic compounds by widespread deep-sea archaea.</title>
        <authorList>
            <person name="Li M."/>
            <person name="Baker B.J."/>
            <person name="Anantharaman K."/>
            <person name="Jain S."/>
            <person name="Breier J.A."/>
            <person name="Dick G.J."/>
        </authorList>
    </citation>
    <scope>NUCLEOTIDE SEQUENCE [LARGE SCALE GENOMIC DNA]</scope>
    <source>
        <strain evidence="2">Cayman_51_deep</strain>
    </source>
</reference>
<dbReference type="Pfam" id="PF00132">
    <property type="entry name" value="Hexapep"/>
    <property type="match status" value="1"/>
</dbReference>
<accession>A0A2V3HUB6</accession>
<dbReference type="Proteomes" id="UP000248161">
    <property type="component" value="Unassembled WGS sequence"/>
</dbReference>
<feature type="transmembrane region" description="Helical" evidence="1">
    <location>
        <begin position="98"/>
        <end position="121"/>
    </location>
</feature>
<sequence length="239" mass="25365">MRGFHLIQNVLSVVVMLFIAVIWGISAAPGYLIVMEIRSRVVGEGLLLEAVGTGVGLGLGYLCWGICMVLLCGFLGGLSRPRLEEGRVPIESFTTIRWAWSMIFHRSALLFLWVIVPSFLGNTYYRLMGAKIGKGAQLNTDNINDAGMVTLGAGVVMGGHATINAHLTEKGELVLSPVRVGDNALLGTGSIVQPGCVIGEGAVVASRAVVPKWTNIPVGEVWGGVPARCIRLADGTKPE</sequence>
<dbReference type="EMBL" id="PSPG01000001">
    <property type="protein sequence ID" value="PXF22462.1"/>
    <property type="molecule type" value="Genomic_DNA"/>
</dbReference>
<dbReference type="PANTHER" id="PTHR43300">
    <property type="entry name" value="ACETYLTRANSFERASE"/>
    <property type="match status" value="1"/>
</dbReference>
<evidence type="ECO:0000256" key="1">
    <source>
        <dbReference type="SAM" id="Phobius"/>
    </source>
</evidence>
<evidence type="ECO:0000313" key="3">
    <source>
        <dbReference type="Proteomes" id="UP000248161"/>
    </source>
</evidence>
<proteinExistence type="predicted"/>
<dbReference type="AlphaFoldDB" id="A0A2V3HUB6"/>
<keyword evidence="1" id="KW-0812">Transmembrane</keyword>
<protein>
    <recommendedName>
        <fullName evidence="4">Acetyltransferase</fullName>
    </recommendedName>
</protein>
<comment type="caution">
    <text evidence="2">The sequence shown here is derived from an EMBL/GenBank/DDBJ whole genome shotgun (WGS) entry which is preliminary data.</text>
</comment>